<dbReference type="AlphaFoldDB" id="A0ABD3Q1U2"/>
<accession>A0ABD3Q1U2</accession>
<dbReference type="EMBL" id="JALLPJ020000376">
    <property type="protein sequence ID" value="KAL3793942.1"/>
    <property type="molecule type" value="Genomic_DNA"/>
</dbReference>
<name>A0ABD3Q1U2_9STRA</name>
<evidence type="ECO:0000313" key="2">
    <source>
        <dbReference type="Proteomes" id="UP001530400"/>
    </source>
</evidence>
<gene>
    <name evidence="1" type="ORF">ACHAWO_002322</name>
</gene>
<dbReference type="Proteomes" id="UP001530400">
    <property type="component" value="Unassembled WGS sequence"/>
</dbReference>
<comment type="caution">
    <text evidence="1">The sequence shown here is derived from an EMBL/GenBank/DDBJ whole genome shotgun (WGS) entry which is preliminary data.</text>
</comment>
<proteinExistence type="predicted"/>
<evidence type="ECO:0000313" key="1">
    <source>
        <dbReference type="EMBL" id="KAL3793942.1"/>
    </source>
</evidence>
<evidence type="ECO:0008006" key="3">
    <source>
        <dbReference type="Google" id="ProtNLM"/>
    </source>
</evidence>
<protein>
    <recommendedName>
        <fullName evidence="3">Protein-tyrosine sulfotransferase</fullName>
    </recommendedName>
</protein>
<keyword evidence="2" id="KW-1185">Reference proteome</keyword>
<organism evidence="1 2">
    <name type="scientific">Cyclotella atomus</name>
    <dbReference type="NCBI Taxonomy" id="382360"/>
    <lineage>
        <taxon>Eukaryota</taxon>
        <taxon>Sar</taxon>
        <taxon>Stramenopiles</taxon>
        <taxon>Ochrophyta</taxon>
        <taxon>Bacillariophyta</taxon>
        <taxon>Coscinodiscophyceae</taxon>
        <taxon>Thalassiosirophycidae</taxon>
        <taxon>Stephanodiscales</taxon>
        <taxon>Stephanodiscaceae</taxon>
        <taxon>Cyclotella</taxon>
    </lineage>
</organism>
<sequence length="170" mass="19266">MEEAVLNLKKEMVVNSISISGNQQHGHDHWEEALELWINRHLGSLIQKNTNEAEENSTIYKGLHNQTPGFMVLGMHRSGTSMLSGLLAQGFGLITKKGFTNVVTLSSKNDEWFYAQNMHWAANVYHYNSEFGPPQTTRRHHLQRRQKGLAIPKQSIQAITVSAKKIRECA</sequence>
<reference evidence="1 2" key="1">
    <citation type="submission" date="2024-10" db="EMBL/GenBank/DDBJ databases">
        <title>Updated reference genomes for cyclostephanoid diatoms.</title>
        <authorList>
            <person name="Roberts W.R."/>
            <person name="Alverson A.J."/>
        </authorList>
    </citation>
    <scope>NUCLEOTIDE SEQUENCE [LARGE SCALE GENOMIC DNA]</scope>
    <source>
        <strain evidence="1 2">AJA010-31</strain>
    </source>
</reference>